<evidence type="ECO:0000313" key="10">
    <source>
        <dbReference type="EMBL" id="GBE77539.1"/>
    </source>
</evidence>
<feature type="transmembrane region" description="Helical" evidence="8">
    <location>
        <begin position="246"/>
        <end position="263"/>
    </location>
</feature>
<keyword evidence="7 8" id="KW-0472">Membrane</keyword>
<evidence type="ECO:0000256" key="5">
    <source>
        <dbReference type="ARBA" id="ARBA00022692"/>
    </source>
</evidence>
<evidence type="ECO:0000259" key="9">
    <source>
        <dbReference type="Pfam" id="PF13813"/>
    </source>
</evidence>
<comment type="subcellular location">
    <subcellularLocation>
        <location evidence="1">Membrane</location>
        <topology evidence="1">Multi-pass membrane protein</topology>
    </subcellularLocation>
</comment>
<dbReference type="OrthoDB" id="1077582at2759"/>
<reference evidence="10 11" key="1">
    <citation type="journal article" date="2018" name="Sci. Rep.">
        <title>Genome sequence of the cauliflower mushroom Sparassis crispa (Hanabiratake) and its association with beneficial usage.</title>
        <authorList>
            <person name="Kiyama R."/>
            <person name="Furutani Y."/>
            <person name="Kawaguchi K."/>
            <person name="Nakanishi T."/>
        </authorList>
    </citation>
    <scope>NUCLEOTIDE SEQUENCE [LARGE SCALE GENOMIC DNA]</scope>
</reference>
<evidence type="ECO:0000256" key="4">
    <source>
        <dbReference type="ARBA" id="ARBA00022679"/>
    </source>
</evidence>
<protein>
    <recommendedName>
        <fullName evidence="9">Wax synthase domain-containing protein</fullName>
    </recommendedName>
</protein>
<dbReference type="GO" id="GO:0016020">
    <property type="term" value="C:membrane"/>
    <property type="evidence" value="ECO:0007669"/>
    <property type="project" value="UniProtKB-SubCell"/>
</dbReference>
<evidence type="ECO:0000256" key="1">
    <source>
        <dbReference type="ARBA" id="ARBA00004141"/>
    </source>
</evidence>
<keyword evidence="11" id="KW-1185">Reference proteome</keyword>
<keyword evidence="4" id="KW-0808">Transferase</keyword>
<organism evidence="10 11">
    <name type="scientific">Sparassis crispa</name>
    <dbReference type="NCBI Taxonomy" id="139825"/>
    <lineage>
        <taxon>Eukaryota</taxon>
        <taxon>Fungi</taxon>
        <taxon>Dikarya</taxon>
        <taxon>Basidiomycota</taxon>
        <taxon>Agaricomycotina</taxon>
        <taxon>Agaricomycetes</taxon>
        <taxon>Polyporales</taxon>
        <taxon>Sparassidaceae</taxon>
        <taxon>Sparassis</taxon>
    </lineage>
</organism>
<dbReference type="GeneID" id="38774456"/>
<feature type="transmembrane region" description="Helical" evidence="8">
    <location>
        <begin position="173"/>
        <end position="198"/>
    </location>
</feature>
<accession>A0A401G5V9</accession>
<evidence type="ECO:0000313" key="11">
    <source>
        <dbReference type="Proteomes" id="UP000287166"/>
    </source>
</evidence>
<dbReference type="Proteomes" id="UP000287166">
    <property type="component" value="Unassembled WGS sequence"/>
</dbReference>
<evidence type="ECO:0000256" key="7">
    <source>
        <dbReference type="ARBA" id="ARBA00023136"/>
    </source>
</evidence>
<dbReference type="STRING" id="139825.A0A401G5V9"/>
<evidence type="ECO:0000256" key="6">
    <source>
        <dbReference type="ARBA" id="ARBA00022989"/>
    </source>
</evidence>
<dbReference type="GO" id="GO:0008374">
    <property type="term" value="F:O-acyltransferase activity"/>
    <property type="evidence" value="ECO:0007669"/>
    <property type="project" value="InterPro"/>
</dbReference>
<comment type="caution">
    <text evidence="10">The sequence shown here is derived from an EMBL/GenBank/DDBJ whole genome shotgun (WGS) entry which is preliminary data.</text>
</comment>
<dbReference type="PANTHER" id="PTHR31595:SF57">
    <property type="entry name" value="OS04G0481900 PROTEIN"/>
    <property type="match status" value="1"/>
</dbReference>
<dbReference type="GO" id="GO:0006629">
    <property type="term" value="P:lipid metabolic process"/>
    <property type="evidence" value="ECO:0007669"/>
    <property type="project" value="InterPro"/>
</dbReference>
<dbReference type="EMBL" id="BFAD01000001">
    <property type="protein sequence ID" value="GBE77539.1"/>
    <property type="molecule type" value="Genomic_DNA"/>
</dbReference>
<dbReference type="InterPro" id="IPR044851">
    <property type="entry name" value="Wax_synthase"/>
</dbReference>
<evidence type="ECO:0000256" key="3">
    <source>
        <dbReference type="ARBA" id="ARBA00007282"/>
    </source>
</evidence>
<keyword evidence="5 8" id="KW-0812">Transmembrane</keyword>
<dbReference type="Pfam" id="PF13813">
    <property type="entry name" value="MBOAT_2"/>
    <property type="match status" value="1"/>
</dbReference>
<name>A0A401G5V9_9APHY</name>
<dbReference type="PANTHER" id="PTHR31595">
    <property type="entry name" value="LONG-CHAIN-ALCOHOL O-FATTY-ACYLTRANSFERASE 3-RELATED"/>
    <property type="match status" value="1"/>
</dbReference>
<gene>
    <name evidence="10" type="ORF">SCP_0104160</name>
</gene>
<comment type="pathway">
    <text evidence="2">Secondary metabolite biosynthesis.</text>
</comment>
<dbReference type="AlphaFoldDB" id="A0A401G5V9"/>
<keyword evidence="6 8" id="KW-1133">Transmembrane helix</keyword>
<comment type="similarity">
    <text evidence="3">Belongs to the wax synthase family.</text>
</comment>
<feature type="domain" description="Wax synthase" evidence="9">
    <location>
        <begin position="145"/>
        <end position="223"/>
    </location>
</feature>
<feature type="transmembrane region" description="Helical" evidence="8">
    <location>
        <begin position="105"/>
        <end position="126"/>
    </location>
</feature>
<proteinExistence type="inferred from homology"/>
<dbReference type="InterPro" id="IPR032805">
    <property type="entry name" value="Wax_synthase_dom"/>
</dbReference>
<evidence type="ECO:0000256" key="2">
    <source>
        <dbReference type="ARBA" id="ARBA00005179"/>
    </source>
</evidence>
<dbReference type="RefSeq" id="XP_027608452.1">
    <property type="nucleotide sequence ID" value="XM_027752651.1"/>
</dbReference>
<sequence length="267" mass="29904">MNLRLTLPRTVDDTAGSYLYGWRTQSNTSQLYVRGGGWDFGRDIFVPPYTRPSQRNVFLRATALSVVRSFVLLDFYYSCIRLIPGAGTLTGGTIFPEHLSPLQRYAVSTGVHFAMGMLIMYGVGLVHDFNTMLAVGLLGHPPSAWPPVHDSPWKARSLHEFWAKRWHQGLRRVFVVTGGSVGTWIAGNAGMVIGTFLVSGLFHELSMYSFGRGLDHCTTLWFTLQGFGIVLEKVWKMLTSRKVGGVWGRLCTVLFVIVFGQMFRSDE</sequence>
<evidence type="ECO:0000256" key="8">
    <source>
        <dbReference type="SAM" id="Phobius"/>
    </source>
</evidence>
<dbReference type="InParanoid" id="A0A401G5V9"/>